<dbReference type="Proteomes" id="UP001403094">
    <property type="component" value="Unassembled WGS sequence"/>
</dbReference>
<feature type="transmembrane region" description="Helical" evidence="2">
    <location>
        <begin position="33"/>
        <end position="55"/>
    </location>
</feature>
<keyword evidence="2" id="KW-0812">Transmembrane</keyword>
<protein>
    <recommendedName>
        <fullName evidence="5">Septum formation initiator</fullName>
    </recommendedName>
</protein>
<proteinExistence type="predicted"/>
<feature type="compositionally biased region" description="Low complexity" evidence="1">
    <location>
        <begin position="185"/>
        <end position="201"/>
    </location>
</feature>
<dbReference type="EMBL" id="BAAANQ010000001">
    <property type="protein sequence ID" value="GAA2043142.1"/>
    <property type="molecule type" value="Genomic_DNA"/>
</dbReference>
<comment type="caution">
    <text evidence="3">The sequence shown here is derived from an EMBL/GenBank/DDBJ whole genome shotgun (WGS) entry which is preliminary data.</text>
</comment>
<evidence type="ECO:0008006" key="5">
    <source>
        <dbReference type="Google" id="ProtNLM"/>
    </source>
</evidence>
<evidence type="ECO:0000313" key="4">
    <source>
        <dbReference type="Proteomes" id="UP001403094"/>
    </source>
</evidence>
<sequence>MSPKRREPGPQTRIARLTGLVPAGRGSAARTPFVLLIVLLLGTGMLGLLLLNASLNQGSFELSELRRQTQELTDEQQALQAEVDAFSAPGALAERARELGLVPAGPPAFLDRDGTVRGEPAPAPEPSPAGGESSSPGDEPGQPGEQDEQDEQEDRGEQEQTEEPDPADGTTTGTTGAAGGEQDPPDAATAGPDGTPPADGATGTGAGTGPADPDPDPEPDPDPDEEANP</sequence>
<dbReference type="RefSeq" id="WP_051131119.1">
    <property type="nucleotide sequence ID" value="NZ_BAAANQ010000001.1"/>
</dbReference>
<keyword evidence="4" id="KW-1185">Reference proteome</keyword>
<name>A0ABN2UUR0_9ACTN</name>
<keyword evidence="2" id="KW-0472">Membrane</keyword>
<feature type="compositionally biased region" description="Acidic residues" evidence="1">
    <location>
        <begin position="145"/>
        <end position="166"/>
    </location>
</feature>
<organism evidence="3 4">
    <name type="scientific">Streptomyces cheonanensis</name>
    <dbReference type="NCBI Taxonomy" id="312720"/>
    <lineage>
        <taxon>Bacteria</taxon>
        <taxon>Bacillati</taxon>
        <taxon>Actinomycetota</taxon>
        <taxon>Actinomycetes</taxon>
        <taxon>Kitasatosporales</taxon>
        <taxon>Streptomycetaceae</taxon>
        <taxon>Streptomyces</taxon>
    </lineage>
</organism>
<accession>A0ABN2UUR0</accession>
<keyword evidence="2" id="KW-1133">Transmembrane helix</keyword>
<feature type="compositionally biased region" description="Low complexity" evidence="1">
    <location>
        <begin position="128"/>
        <end position="144"/>
    </location>
</feature>
<feature type="compositionally biased region" description="Acidic residues" evidence="1">
    <location>
        <begin position="213"/>
        <end position="229"/>
    </location>
</feature>
<reference evidence="3 4" key="1">
    <citation type="journal article" date="2019" name="Int. J. Syst. Evol. Microbiol.">
        <title>The Global Catalogue of Microorganisms (GCM) 10K type strain sequencing project: providing services to taxonomists for standard genome sequencing and annotation.</title>
        <authorList>
            <consortium name="The Broad Institute Genomics Platform"/>
            <consortium name="The Broad Institute Genome Sequencing Center for Infectious Disease"/>
            <person name="Wu L."/>
            <person name="Ma J."/>
        </authorList>
    </citation>
    <scope>NUCLEOTIDE SEQUENCE [LARGE SCALE GENOMIC DNA]</scope>
    <source>
        <strain evidence="3 4">JCM 14549</strain>
    </source>
</reference>
<evidence type="ECO:0000256" key="2">
    <source>
        <dbReference type="SAM" id="Phobius"/>
    </source>
</evidence>
<feature type="region of interest" description="Disordered" evidence="1">
    <location>
        <begin position="103"/>
        <end position="229"/>
    </location>
</feature>
<gene>
    <name evidence="3" type="ORF">GCM10009757_07370</name>
</gene>
<evidence type="ECO:0000256" key="1">
    <source>
        <dbReference type="SAM" id="MobiDB-lite"/>
    </source>
</evidence>
<evidence type="ECO:0000313" key="3">
    <source>
        <dbReference type="EMBL" id="GAA2043142.1"/>
    </source>
</evidence>